<name>A0A8T1MR61_CLOSI</name>
<accession>A0A8T1MR61</accession>
<dbReference type="Proteomes" id="UP000286415">
    <property type="component" value="Unassembled WGS sequence"/>
</dbReference>
<gene>
    <name evidence="3" type="ORF">CSKR_105306</name>
</gene>
<dbReference type="SUPFAM" id="SSF54001">
    <property type="entry name" value="Cysteine proteinases"/>
    <property type="match status" value="2"/>
</dbReference>
<evidence type="ECO:0000313" key="4">
    <source>
        <dbReference type="Proteomes" id="UP000286415"/>
    </source>
</evidence>
<evidence type="ECO:0000313" key="3">
    <source>
        <dbReference type="EMBL" id="KAG5451356.1"/>
    </source>
</evidence>
<dbReference type="Pfam" id="PF23265">
    <property type="entry name" value="Ig-like_KY"/>
    <property type="match status" value="4"/>
</dbReference>
<dbReference type="Pfam" id="PF01841">
    <property type="entry name" value="Transglut_core"/>
    <property type="match status" value="1"/>
</dbReference>
<proteinExistence type="predicted"/>
<sequence>MYAPSGFHLPSPLSEDSHPPPGLPQYLKHQVYDQPDVFSKVDEHAIQVAGCEHPAFRDLVWDLVYRYRLDELERARVIFRWMSSKDMQNIRFESSPPNSPEEILMSFKHNRGTFARIFEIMCSYSGIHCITVSGYAKGVDYLPGDRFSGLPPNHSWNVVHIRGSWQLIDVHWAARYLSSGRNAPENVVYEYDDFYFMMEPQQAVYSHFPEDPCWQLLPVPLTLSQFENLPLTKSQFFKCAIDFLEQHHGVVFTRDGLLRMVLGFWRPGGFTYKLQYLTNSSGHPHPEELSTNPSELSDSIPSLDVDLKNFVLQETTKDRLNFYFRLPASGVYYLTIYAQELSNLTVDRESTFRAACEYKIICDRPAVDSHPYPTCHDANWGPAWPHVYYYALEPSHTDGVISVTAKEEWNRGASGSRTPPPVSVDIRFGKQRPEVNLLAKLHRNGVPDEFLDQYQRVTETMLETTFHVTLPEPGEYGLEIYANEPAEGDTYTHMCQYLVHYEAPPGWNPTPRLTASGADAGPSPEAIKARGLSEATGDRVFGRLAAASKWPVDLSSPLREMYDYEMHAPSMGVLPRPYAESQYTEPAKYRSSRHFSPARNVPSNEGNPRLAYTSPASGPTSRHVPSVQREEAADLSRSVATIHLSKPHTGTSKPNSGLIFGREPGTVQTQSAFDRPGFGPQALQYGRVDSPGQHSGSSHPELDSGCNGNGSEYVHSVVSSLPPRKIPVQYSQVSPPGSAISSVSTQRLPFYRQQYDQFSATAGGSPGYAPSGQFYRPDQSTANWSAGPIQQEPPKEFSLLPISTETYVEKPRPQDLPSIGDKSTAPFGSFDVFRRVDEHAVSISQQQQDSFKQLIWQLIYARNITDELEKVRVIFLWLCTKDLHKMNFDNVKPDTPEEILMGIRTGKSTYAQIFYTLCRYAGLHCKLLIGYAKGAEYAPGMQFSGRQGQHSWNAVLVDKVWRLVDCHWAARRLIGKRPSPENVRYGLDMFYFLANPGQLIYTHFPHDSDWQLLRHPITLKEFENLAPVKSAFFKYNLDLITHRNAVIVCTDPEVCVVIAFPPQAEKYLSFTFGLSIDNKEGSEEYRGLPLTRYGRQEISVVEHRSLFYVRPPRPGAYKLLIYAKHHQNGPAHQDNGAFDYSSDANSSSMYGAVCEYRLVANFHPNCSLPPYPPCQSSSYGPNELAKNYQIQAKQTQCTLRATRGCLEIRFALGSALGLPPPRMMGRLRCTLVPDEALTRSLLQRSVNGNREAVFAVFLPEAGEYGLEIYANNPAKDGNSFYVVWQYIILSDSESPVRGLPTIPPAYLGPMPRFDSMGLSTVSHPDPFIQANTGELCIQLNQNPDIPVRMMAQLIHASHDVSEDCSQQILQQMRDNQVYFVVRFPHPGFFKFQIYALPYSEPGESLPGVFNYLLEATQVHRNRSGQVMCFPQQFSQWKEGCYLHSPLDGILSPSAQPSDVIPFKLTVPKAIAVAVVVGDEWTHLNKVGDRWEGQVSLKQHWGREHQLAVCANYNTGNGNYGTILEYQVARR</sequence>
<dbReference type="EMBL" id="NIRI02000042">
    <property type="protein sequence ID" value="KAG5451356.1"/>
    <property type="molecule type" value="Genomic_DNA"/>
</dbReference>
<reference evidence="3 4" key="2">
    <citation type="journal article" date="2021" name="Genomics">
        <title>High-quality reference genome for Clonorchis sinensis.</title>
        <authorList>
            <person name="Young N.D."/>
            <person name="Stroehlein A.J."/>
            <person name="Kinkar L."/>
            <person name="Wang T."/>
            <person name="Sohn W.M."/>
            <person name="Chang B.C.H."/>
            <person name="Kaur P."/>
            <person name="Weisz D."/>
            <person name="Dudchenko O."/>
            <person name="Aiden E.L."/>
            <person name="Korhonen P.K."/>
            <person name="Gasser R.B."/>
        </authorList>
    </citation>
    <scope>NUCLEOTIDE SEQUENCE [LARGE SCALE GENOMIC DNA]</scope>
    <source>
        <strain evidence="3">Cs-k2</strain>
    </source>
</reference>
<protein>
    <submittedName>
        <fullName evidence="3">Hillarin</fullName>
    </submittedName>
</protein>
<dbReference type="OrthoDB" id="6129702at2759"/>
<reference evidence="3 4" key="1">
    <citation type="journal article" date="2018" name="Biotechnol. Adv.">
        <title>Improved genomic resources and new bioinformatic workflow for the carcinogenic parasite Clonorchis sinensis: Biotechnological implications.</title>
        <authorList>
            <person name="Wang D."/>
            <person name="Korhonen P.K."/>
            <person name="Gasser R.B."/>
            <person name="Young N.D."/>
        </authorList>
    </citation>
    <scope>NUCLEOTIDE SEQUENCE [LARGE SCALE GENOMIC DNA]</scope>
    <source>
        <strain evidence="3">Cs-k2</strain>
    </source>
</reference>
<keyword evidence="4" id="KW-1185">Reference proteome</keyword>
<comment type="caution">
    <text evidence="3">The sequence shown here is derived from an EMBL/GenBank/DDBJ whole genome shotgun (WGS) entry which is preliminary data.</text>
</comment>
<feature type="region of interest" description="Disordered" evidence="1">
    <location>
        <begin position="584"/>
        <end position="711"/>
    </location>
</feature>
<evidence type="ECO:0000256" key="1">
    <source>
        <dbReference type="SAM" id="MobiDB-lite"/>
    </source>
</evidence>
<evidence type="ECO:0000259" key="2">
    <source>
        <dbReference type="SMART" id="SM00460"/>
    </source>
</evidence>
<dbReference type="InterPro" id="IPR053041">
    <property type="entry name" value="Transglut-like_Superfamily_Mod"/>
</dbReference>
<dbReference type="InterPro" id="IPR056564">
    <property type="entry name" value="Ig-like_KY"/>
</dbReference>
<dbReference type="SMART" id="SM00460">
    <property type="entry name" value="TGc"/>
    <property type="match status" value="2"/>
</dbReference>
<dbReference type="PANTHER" id="PTHR47020">
    <property type="entry name" value="HILLARIN"/>
    <property type="match status" value="1"/>
</dbReference>
<feature type="region of interest" description="Disordered" evidence="1">
    <location>
        <begin position="1"/>
        <end position="20"/>
    </location>
</feature>
<feature type="domain" description="Transglutaminase-like" evidence="2">
    <location>
        <begin position="106"/>
        <end position="172"/>
    </location>
</feature>
<feature type="domain" description="Transglutaminase-like" evidence="2">
    <location>
        <begin position="900"/>
        <end position="968"/>
    </location>
</feature>
<dbReference type="InterPro" id="IPR038765">
    <property type="entry name" value="Papain-like_cys_pep_sf"/>
</dbReference>
<organism evidence="3 4">
    <name type="scientific">Clonorchis sinensis</name>
    <name type="common">Chinese liver fluke</name>
    <dbReference type="NCBI Taxonomy" id="79923"/>
    <lineage>
        <taxon>Eukaryota</taxon>
        <taxon>Metazoa</taxon>
        <taxon>Spiralia</taxon>
        <taxon>Lophotrochozoa</taxon>
        <taxon>Platyhelminthes</taxon>
        <taxon>Trematoda</taxon>
        <taxon>Digenea</taxon>
        <taxon>Opisthorchiida</taxon>
        <taxon>Opisthorchiata</taxon>
        <taxon>Opisthorchiidae</taxon>
        <taxon>Clonorchis</taxon>
    </lineage>
</organism>
<dbReference type="InterPro" id="IPR002931">
    <property type="entry name" value="Transglutaminase-like"/>
</dbReference>
<dbReference type="PANTHER" id="PTHR47020:SF1">
    <property type="entry name" value="HILLARIN"/>
    <property type="match status" value="1"/>
</dbReference>
<dbReference type="Gene3D" id="3.10.620.30">
    <property type="match status" value="2"/>
</dbReference>